<keyword evidence="3" id="KW-1185">Reference proteome</keyword>
<proteinExistence type="predicted"/>
<dbReference type="Pfam" id="PF13384">
    <property type="entry name" value="HTH_23"/>
    <property type="match status" value="1"/>
</dbReference>
<name>A0A317XYU7_9BASI</name>
<accession>A0A317XYU7</accession>
<feature type="region of interest" description="Disordered" evidence="1">
    <location>
        <begin position="89"/>
        <end position="108"/>
    </location>
</feature>
<sequence>MVNDAQRSAILALSQAGVKTSVIAAQLFLNYHTVYGIIRRSKLHPSLDEIEIDTTAAVLALDRAGIKCIDIAGQLKLNYHTVYGIIRRSGTGCNPPSSVKSDAPLSSP</sequence>
<dbReference type="EMBL" id="KZ819188">
    <property type="protein sequence ID" value="PWZ02953.1"/>
    <property type="molecule type" value="Genomic_DNA"/>
</dbReference>
<feature type="compositionally biased region" description="Polar residues" evidence="1">
    <location>
        <begin position="91"/>
        <end position="108"/>
    </location>
</feature>
<dbReference type="Proteomes" id="UP000246740">
    <property type="component" value="Unassembled WGS sequence"/>
</dbReference>
<evidence type="ECO:0000313" key="2">
    <source>
        <dbReference type="EMBL" id="PWZ02953.1"/>
    </source>
</evidence>
<dbReference type="AlphaFoldDB" id="A0A317XYU7"/>
<protein>
    <submittedName>
        <fullName evidence="2">Uncharacterized protein</fullName>
    </submittedName>
</protein>
<organism evidence="2 3">
    <name type="scientific">Testicularia cyperi</name>
    <dbReference type="NCBI Taxonomy" id="1882483"/>
    <lineage>
        <taxon>Eukaryota</taxon>
        <taxon>Fungi</taxon>
        <taxon>Dikarya</taxon>
        <taxon>Basidiomycota</taxon>
        <taxon>Ustilaginomycotina</taxon>
        <taxon>Ustilaginomycetes</taxon>
        <taxon>Ustilaginales</taxon>
        <taxon>Anthracoideaceae</taxon>
        <taxon>Testicularia</taxon>
    </lineage>
</organism>
<reference evidence="2 3" key="1">
    <citation type="journal article" date="2018" name="Mol. Biol. Evol.">
        <title>Broad Genomic Sampling Reveals a Smut Pathogenic Ancestry of the Fungal Clade Ustilaginomycotina.</title>
        <authorList>
            <person name="Kijpornyongpan T."/>
            <person name="Mondo S.J."/>
            <person name="Barry K."/>
            <person name="Sandor L."/>
            <person name="Lee J."/>
            <person name="Lipzen A."/>
            <person name="Pangilinan J."/>
            <person name="LaButti K."/>
            <person name="Hainaut M."/>
            <person name="Henrissat B."/>
            <person name="Grigoriev I.V."/>
            <person name="Spatafora J.W."/>
            <person name="Aime M.C."/>
        </authorList>
    </citation>
    <scope>NUCLEOTIDE SEQUENCE [LARGE SCALE GENOMIC DNA]</scope>
    <source>
        <strain evidence="2 3">MCA 3645</strain>
    </source>
</reference>
<dbReference type="InParanoid" id="A0A317XYU7"/>
<evidence type="ECO:0000256" key="1">
    <source>
        <dbReference type="SAM" id="MobiDB-lite"/>
    </source>
</evidence>
<gene>
    <name evidence="2" type="ORF">BCV70DRAFT_197197</name>
</gene>
<evidence type="ECO:0000313" key="3">
    <source>
        <dbReference type="Proteomes" id="UP000246740"/>
    </source>
</evidence>